<dbReference type="PANTHER" id="PTHR42709:SF4">
    <property type="entry name" value="INNER MEMBRANE PROTEIN YQAA"/>
    <property type="match status" value="1"/>
</dbReference>
<evidence type="ECO:0000313" key="3">
    <source>
        <dbReference type="EMBL" id="CAI2717559.1"/>
    </source>
</evidence>
<feature type="transmembrane region" description="Helical" evidence="1">
    <location>
        <begin position="7"/>
        <end position="36"/>
    </location>
</feature>
<keyword evidence="1" id="KW-1133">Transmembrane helix</keyword>
<accession>A0ABM9HBQ3</accession>
<reference evidence="3 4" key="1">
    <citation type="submission" date="2022-09" db="EMBL/GenBank/DDBJ databases">
        <authorList>
            <person name="Kop L."/>
        </authorList>
    </citation>
    <scope>NUCLEOTIDE SEQUENCE [LARGE SCALE GENOMIC DNA]</scope>
    <source>
        <strain evidence="3 4">347</strain>
    </source>
</reference>
<sequence>MESLIDFGYIGLFTASFLAATLLPLSSEVVLGALLINGMDPIVLVAVATLGNVLGSVVNYGLGYGGMHMYQRKFAAASNKEIEAALMRYEKYGTASLLFAWVPVVGDPLTVAAGVLRVNLMIFLLLVTAGKLGRYVVITQMILHN</sequence>
<keyword evidence="1" id="KW-0812">Transmembrane</keyword>
<feature type="transmembrane region" description="Helical" evidence="1">
    <location>
        <begin position="97"/>
        <end position="116"/>
    </location>
</feature>
<dbReference type="InterPro" id="IPR051311">
    <property type="entry name" value="DedA_domain"/>
</dbReference>
<keyword evidence="4" id="KW-1185">Reference proteome</keyword>
<dbReference type="Proteomes" id="UP001157733">
    <property type="component" value="Chromosome"/>
</dbReference>
<evidence type="ECO:0000313" key="4">
    <source>
        <dbReference type="Proteomes" id="UP001157733"/>
    </source>
</evidence>
<name>A0ABM9HBQ3_9BACT</name>
<dbReference type="RefSeq" id="WP_282010490.1">
    <property type="nucleotide sequence ID" value="NZ_OX336137.1"/>
</dbReference>
<feature type="domain" description="VTT" evidence="2">
    <location>
        <begin position="30"/>
        <end position="140"/>
    </location>
</feature>
<evidence type="ECO:0000256" key="1">
    <source>
        <dbReference type="SAM" id="Phobius"/>
    </source>
</evidence>
<keyword evidence="1" id="KW-0472">Membrane</keyword>
<organism evidence="3 4">
    <name type="scientific">Nitrospina watsonii</name>
    <dbReference type="NCBI Taxonomy" id="1323948"/>
    <lineage>
        <taxon>Bacteria</taxon>
        <taxon>Pseudomonadati</taxon>
        <taxon>Nitrospinota/Tectimicrobiota group</taxon>
        <taxon>Nitrospinota</taxon>
        <taxon>Nitrospinia</taxon>
        <taxon>Nitrospinales</taxon>
        <taxon>Nitrospinaceae</taxon>
        <taxon>Nitrospina</taxon>
    </lineage>
</organism>
<protein>
    <submittedName>
        <fullName evidence="3">Inner membrane protein YqaA</fullName>
    </submittedName>
</protein>
<proteinExistence type="predicted"/>
<dbReference type="InterPro" id="IPR032816">
    <property type="entry name" value="VTT_dom"/>
</dbReference>
<dbReference type="EMBL" id="OX336137">
    <property type="protein sequence ID" value="CAI2717559.1"/>
    <property type="molecule type" value="Genomic_DNA"/>
</dbReference>
<gene>
    <name evidence="3" type="primary">yqaA</name>
    <name evidence="3" type="ORF">NSPWAT_0700</name>
</gene>
<feature type="transmembrane region" description="Helical" evidence="1">
    <location>
        <begin position="42"/>
        <end position="62"/>
    </location>
</feature>
<dbReference type="Pfam" id="PF09335">
    <property type="entry name" value="VTT_dom"/>
    <property type="match status" value="1"/>
</dbReference>
<feature type="transmembrane region" description="Helical" evidence="1">
    <location>
        <begin position="122"/>
        <end position="143"/>
    </location>
</feature>
<dbReference type="PANTHER" id="PTHR42709">
    <property type="entry name" value="ALKALINE PHOSPHATASE LIKE PROTEIN"/>
    <property type="match status" value="1"/>
</dbReference>
<evidence type="ECO:0000259" key="2">
    <source>
        <dbReference type="Pfam" id="PF09335"/>
    </source>
</evidence>